<evidence type="ECO:0000256" key="5">
    <source>
        <dbReference type="SAM" id="Phobius"/>
    </source>
</evidence>
<evidence type="ECO:0000256" key="1">
    <source>
        <dbReference type="ARBA" id="ARBA00004370"/>
    </source>
</evidence>
<feature type="transmembrane region" description="Helical" evidence="5">
    <location>
        <begin position="21"/>
        <end position="46"/>
    </location>
</feature>
<sequence>MGGFSWLEEGWLRLATSVSPFTLHTLFTFLIHEVAYWGTYVPYALMDRSAYFRKWKIQEHTYGYGSGSRHAKRLPGHDRMKMWRCVGYVAANHLFLVLPLILVTHPLFEMLGTTHSLPLPTVWEFGTQIFFCLLVEDVFFYFGHRLLHTPWLYRHVHSVHHQHTAPFGAAAEFAHPLEVVFLGLSTVAGPIIVGPHLFTLWGYLFLRCWQTVDCHSGYDGPWSLNRWVPIYGGARQHDHHHKTFSGNYASIFLHMDWFFGTDWAWRQSSARQRRQGVLQTEKAAEGEQQVPVSGS</sequence>
<evidence type="ECO:0000313" key="8">
    <source>
        <dbReference type="Proteomes" id="UP001301350"/>
    </source>
</evidence>
<dbReference type="GO" id="GO:0005506">
    <property type="term" value="F:iron ion binding"/>
    <property type="evidence" value="ECO:0007669"/>
    <property type="project" value="InterPro"/>
</dbReference>
<evidence type="ECO:0000256" key="4">
    <source>
        <dbReference type="ARBA" id="ARBA00023136"/>
    </source>
</evidence>
<proteinExistence type="predicted"/>
<feature type="transmembrane region" description="Helical" evidence="5">
    <location>
        <begin position="82"/>
        <end position="102"/>
    </location>
</feature>
<dbReference type="Proteomes" id="UP001301350">
    <property type="component" value="Unassembled WGS sequence"/>
</dbReference>
<evidence type="ECO:0000256" key="3">
    <source>
        <dbReference type="ARBA" id="ARBA00022989"/>
    </source>
</evidence>
<name>A0AAV9IVD8_CYACA</name>
<evidence type="ECO:0000259" key="6">
    <source>
        <dbReference type="Pfam" id="PF04116"/>
    </source>
</evidence>
<comment type="caution">
    <text evidence="7">The sequence shown here is derived from an EMBL/GenBank/DDBJ whole genome shotgun (WGS) entry which is preliminary data.</text>
</comment>
<organism evidence="7 8">
    <name type="scientific">Cyanidium caldarium</name>
    <name type="common">Red alga</name>
    <dbReference type="NCBI Taxonomy" id="2771"/>
    <lineage>
        <taxon>Eukaryota</taxon>
        <taxon>Rhodophyta</taxon>
        <taxon>Bangiophyceae</taxon>
        <taxon>Cyanidiales</taxon>
        <taxon>Cyanidiaceae</taxon>
        <taxon>Cyanidium</taxon>
    </lineage>
</organism>
<evidence type="ECO:0000256" key="2">
    <source>
        <dbReference type="ARBA" id="ARBA00022692"/>
    </source>
</evidence>
<dbReference type="GO" id="GO:0008610">
    <property type="term" value="P:lipid biosynthetic process"/>
    <property type="evidence" value="ECO:0007669"/>
    <property type="project" value="InterPro"/>
</dbReference>
<dbReference type="AlphaFoldDB" id="A0AAV9IVD8"/>
<accession>A0AAV9IVD8</accession>
<dbReference type="EMBL" id="JANCYW010000007">
    <property type="protein sequence ID" value="KAK4536065.1"/>
    <property type="molecule type" value="Genomic_DNA"/>
</dbReference>
<feature type="domain" description="Fatty acid hydroxylase" evidence="6">
    <location>
        <begin position="130"/>
        <end position="261"/>
    </location>
</feature>
<dbReference type="InterPro" id="IPR006694">
    <property type="entry name" value="Fatty_acid_hydroxylase"/>
</dbReference>
<keyword evidence="3 5" id="KW-1133">Transmembrane helix</keyword>
<dbReference type="GO" id="GO:0016491">
    <property type="term" value="F:oxidoreductase activity"/>
    <property type="evidence" value="ECO:0007669"/>
    <property type="project" value="InterPro"/>
</dbReference>
<keyword evidence="8" id="KW-1185">Reference proteome</keyword>
<reference evidence="7 8" key="1">
    <citation type="submission" date="2022-07" db="EMBL/GenBank/DDBJ databases">
        <title>Genome-wide signatures of adaptation to extreme environments.</title>
        <authorList>
            <person name="Cho C.H."/>
            <person name="Yoon H.S."/>
        </authorList>
    </citation>
    <scope>NUCLEOTIDE SEQUENCE [LARGE SCALE GENOMIC DNA]</scope>
    <source>
        <strain evidence="7 8">DBV 063 E5</strain>
    </source>
</reference>
<dbReference type="GO" id="GO:0016020">
    <property type="term" value="C:membrane"/>
    <property type="evidence" value="ECO:0007669"/>
    <property type="project" value="UniProtKB-SubCell"/>
</dbReference>
<dbReference type="PANTHER" id="PTHR11863">
    <property type="entry name" value="STEROL DESATURASE"/>
    <property type="match status" value="1"/>
</dbReference>
<keyword evidence="2 5" id="KW-0812">Transmembrane</keyword>
<dbReference type="InterPro" id="IPR050307">
    <property type="entry name" value="Sterol_Desaturase_Related"/>
</dbReference>
<evidence type="ECO:0000313" key="7">
    <source>
        <dbReference type="EMBL" id="KAK4536065.1"/>
    </source>
</evidence>
<comment type="subcellular location">
    <subcellularLocation>
        <location evidence="1">Membrane</location>
    </subcellularLocation>
</comment>
<gene>
    <name evidence="7" type="ORF">CDCA_CDCA07G2090</name>
</gene>
<protein>
    <recommendedName>
        <fullName evidence="6">Fatty acid hydroxylase domain-containing protein</fullName>
    </recommendedName>
</protein>
<dbReference type="Pfam" id="PF04116">
    <property type="entry name" value="FA_hydroxylase"/>
    <property type="match status" value="1"/>
</dbReference>
<keyword evidence="4 5" id="KW-0472">Membrane</keyword>